<evidence type="ECO:0000256" key="2">
    <source>
        <dbReference type="ARBA" id="ARBA00022643"/>
    </source>
</evidence>
<proteinExistence type="predicted"/>
<dbReference type="PANTHER" id="PTHR43278:SF4">
    <property type="entry name" value="NAD(P)H-DEPENDENT FMN-CONTAINING OXIDOREDUCTASE YWQN-RELATED"/>
    <property type="match status" value="1"/>
</dbReference>
<dbReference type="InterPro" id="IPR029039">
    <property type="entry name" value="Flavoprotein-like_sf"/>
</dbReference>
<dbReference type="SUPFAM" id="SSF52218">
    <property type="entry name" value="Flavoproteins"/>
    <property type="match status" value="1"/>
</dbReference>
<dbReference type="GO" id="GO:0016491">
    <property type="term" value="F:oxidoreductase activity"/>
    <property type="evidence" value="ECO:0007669"/>
    <property type="project" value="InterPro"/>
</dbReference>
<dbReference type="Proteomes" id="UP000219215">
    <property type="component" value="Chromosome DPRO"/>
</dbReference>
<dbReference type="OrthoDB" id="9790975at2"/>
<protein>
    <submittedName>
        <fullName evidence="4">NADPH-dependent FMN reductase</fullName>
    </submittedName>
</protein>
<keyword evidence="1" id="KW-0285">Flavoprotein</keyword>
<evidence type="ECO:0000259" key="3">
    <source>
        <dbReference type="Pfam" id="PF03358"/>
    </source>
</evidence>
<dbReference type="InterPro" id="IPR005025">
    <property type="entry name" value="FMN_Rdtase-like_dom"/>
</dbReference>
<dbReference type="Gene3D" id="3.40.50.360">
    <property type="match status" value="1"/>
</dbReference>
<reference evidence="5" key="1">
    <citation type="submission" date="2017-09" db="EMBL/GenBank/DDBJ databases">
        <authorList>
            <person name="Regsiter A."/>
            <person name="William W."/>
        </authorList>
    </citation>
    <scope>NUCLEOTIDE SEQUENCE [LARGE SCALE GENOMIC DNA]</scope>
    <source>
        <strain evidence="5">500-1</strain>
    </source>
</reference>
<evidence type="ECO:0000313" key="5">
    <source>
        <dbReference type="Proteomes" id="UP000219215"/>
    </source>
</evidence>
<keyword evidence="5" id="KW-1185">Reference proteome</keyword>
<name>A0A2C8F8Z2_9BACT</name>
<dbReference type="KEGG" id="pprf:DPRO_1613"/>
<dbReference type="PANTHER" id="PTHR43278">
    <property type="entry name" value="NAD(P)H-DEPENDENT FMN-CONTAINING OXIDOREDUCTASE YWQN-RELATED"/>
    <property type="match status" value="1"/>
</dbReference>
<organism evidence="4 5">
    <name type="scientific">Pseudodesulfovibrio profundus</name>
    <dbReference type="NCBI Taxonomy" id="57320"/>
    <lineage>
        <taxon>Bacteria</taxon>
        <taxon>Pseudomonadati</taxon>
        <taxon>Thermodesulfobacteriota</taxon>
        <taxon>Desulfovibrionia</taxon>
        <taxon>Desulfovibrionales</taxon>
        <taxon>Desulfovibrionaceae</taxon>
    </lineage>
</organism>
<dbReference type="RefSeq" id="WP_097011556.1">
    <property type="nucleotide sequence ID" value="NZ_LT907975.1"/>
</dbReference>
<dbReference type="AlphaFoldDB" id="A0A2C8F8Z2"/>
<keyword evidence="2" id="KW-0288">FMN</keyword>
<feature type="domain" description="NADPH-dependent FMN reductase-like" evidence="3">
    <location>
        <begin position="1"/>
        <end position="158"/>
    </location>
</feature>
<dbReference type="EMBL" id="LT907975">
    <property type="protein sequence ID" value="SOB58511.1"/>
    <property type="molecule type" value="Genomic_DNA"/>
</dbReference>
<evidence type="ECO:0000256" key="1">
    <source>
        <dbReference type="ARBA" id="ARBA00022630"/>
    </source>
</evidence>
<gene>
    <name evidence="4" type="ORF">DPRO_1613</name>
</gene>
<dbReference type="Pfam" id="PF03358">
    <property type="entry name" value="FMN_red"/>
    <property type="match status" value="1"/>
</dbReference>
<evidence type="ECO:0000313" key="4">
    <source>
        <dbReference type="EMBL" id="SOB58511.1"/>
    </source>
</evidence>
<accession>A0A2C8F8Z2</accession>
<dbReference type="InterPro" id="IPR051796">
    <property type="entry name" value="ISF_SsuE-like"/>
</dbReference>
<sequence length="191" mass="21054">MKVLAINGSARKGGNTADMVNRVFTELKAEGIETEMLELAGKTMRGCIACYKCFDNKNRKCAVANDYMNDCIEAMDEADGIILASPTYFANVTPEMKALIDRAGMVGRANDDMFARKVGAAVVANRRGGAMQVFNALNTFFFIEQMIVPGSRYWNTGRGLDKGDVLNDVEGMETMEYLGKNMAWLMKKLAD</sequence>